<dbReference type="PRINTS" id="PR00019">
    <property type="entry name" value="LEURICHRPT"/>
</dbReference>
<name>A0AAD9IVK4_9ANNE</name>
<dbReference type="InterPro" id="IPR001611">
    <property type="entry name" value="Leu-rich_rpt"/>
</dbReference>
<evidence type="ECO:0000313" key="6">
    <source>
        <dbReference type="Proteomes" id="UP001208570"/>
    </source>
</evidence>
<dbReference type="SMART" id="SM00365">
    <property type="entry name" value="LRR_SD22"/>
    <property type="match status" value="2"/>
</dbReference>
<dbReference type="EMBL" id="JAODUP010001156">
    <property type="protein sequence ID" value="KAK2141133.1"/>
    <property type="molecule type" value="Genomic_DNA"/>
</dbReference>
<evidence type="ECO:0000256" key="3">
    <source>
        <dbReference type="SAM" id="SignalP"/>
    </source>
</evidence>
<gene>
    <name evidence="5" type="ORF">LSH36_1156g00050</name>
</gene>
<dbReference type="Pfam" id="PF00024">
    <property type="entry name" value="PAN_1"/>
    <property type="match status" value="1"/>
</dbReference>
<comment type="caution">
    <text evidence="5">The sequence shown here is derived from an EMBL/GenBank/DDBJ whole genome shotgun (WGS) entry which is preliminary data.</text>
</comment>
<evidence type="ECO:0000256" key="2">
    <source>
        <dbReference type="ARBA" id="ARBA00022737"/>
    </source>
</evidence>
<organism evidence="5 6">
    <name type="scientific">Paralvinella palmiformis</name>
    <dbReference type="NCBI Taxonomy" id="53620"/>
    <lineage>
        <taxon>Eukaryota</taxon>
        <taxon>Metazoa</taxon>
        <taxon>Spiralia</taxon>
        <taxon>Lophotrochozoa</taxon>
        <taxon>Annelida</taxon>
        <taxon>Polychaeta</taxon>
        <taxon>Sedentaria</taxon>
        <taxon>Canalipalpata</taxon>
        <taxon>Terebellida</taxon>
        <taxon>Terebelliformia</taxon>
        <taxon>Alvinellidae</taxon>
        <taxon>Paralvinella</taxon>
    </lineage>
</organism>
<protein>
    <recommendedName>
        <fullName evidence="4">Apple domain-containing protein</fullName>
    </recommendedName>
</protein>
<dbReference type="InterPro" id="IPR032675">
    <property type="entry name" value="LRR_dom_sf"/>
</dbReference>
<dbReference type="PROSITE" id="PS50948">
    <property type="entry name" value="PAN"/>
    <property type="match status" value="1"/>
</dbReference>
<feature type="signal peptide" evidence="3">
    <location>
        <begin position="1"/>
        <end position="17"/>
    </location>
</feature>
<feature type="domain" description="Apple" evidence="4">
    <location>
        <begin position="269"/>
        <end position="343"/>
    </location>
</feature>
<dbReference type="Proteomes" id="UP001208570">
    <property type="component" value="Unassembled WGS sequence"/>
</dbReference>
<reference evidence="5" key="1">
    <citation type="journal article" date="2023" name="Mol. Biol. Evol.">
        <title>Third-Generation Sequencing Reveals the Adaptive Role of the Epigenome in Three Deep-Sea Polychaetes.</title>
        <authorList>
            <person name="Perez M."/>
            <person name="Aroh O."/>
            <person name="Sun Y."/>
            <person name="Lan Y."/>
            <person name="Juniper S.K."/>
            <person name="Young C.R."/>
            <person name="Angers B."/>
            <person name="Qian P.Y."/>
        </authorList>
    </citation>
    <scope>NUCLEOTIDE SEQUENCE</scope>
    <source>
        <strain evidence="5">P08H-3</strain>
    </source>
</reference>
<evidence type="ECO:0000259" key="4">
    <source>
        <dbReference type="PROSITE" id="PS50948"/>
    </source>
</evidence>
<dbReference type="Pfam" id="PF00560">
    <property type="entry name" value="LRR_1"/>
    <property type="match status" value="1"/>
</dbReference>
<dbReference type="SUPFAM" id="SSF52058">
    <property type="entry name" value="L domain-like"/>
    <property type="match status" value="1"/>
</dbReference>
<dbReference type="InterPro" id="IPR050333">
    <property type="entry name" value="SLRP"/>
</dbReference>
<dbReference type="PANTHER" id="PTHR45712">
    <property type="entry name" value="AGAP008170-PA"/>
    <property type="match status" value="1"/>
</dbReference>
<accession>A0AAD9IVK4</accession>
<keyword evidence="1" id="KW-0433">Leucine-rich repeat</keyword>
<keyword evidence="2" id="KW-0677">Repeat</keyword>
<feature type="chain" id="PRO_5042174815" description="Apple domain-containing protein" evidence="3">
    <location>
        <begin position="18"/>
        <end position="343"/>
    </location>
</feature>
<evidence type="ECO:0000256" key="1">
    <source>
        <dbReference type="ARBA" id="ARBA00022614"/>
    </source>
</evidence>
<dbReference type="AlphaFoldDB" id="A0AAD9IVK4"/>
<keyword evidence="3" id="KW-0732">Signal</keyword>
<dbReference type="InterPro" id="IPR003591">
    <property type="entry name" value="Leu-rich_rpt_typical-subtyp"/>
</dbReference>
<dbReference type="PROSITE" id="PS51450">
    <property type="entry name" value="LRR"/>
    <property type="match status" value="2"/>
</dbReference>
<evidence type="ECO:0000313" key="5">
    <source>
        <dbReference type="EMBL" id="KAK2141133.1"/>
    </source>
</evidence>
<proteinExistence type="predicted"/>
<dbReference type="PANTHER" id="PTHR45712:SF22">
    <property type="entry name" value="INSULIN-LIKE GROWTH FACTOR-BINDING PROTEIN COMPLEX ACID LABILE SUBUNIT"/>
    <property type="match status" value="1"/>
</dbReference>
<dbReference type="InterPro" id="IPR003609">
    <property type="entry name" value="Pan_app"/>
</dbReference>
<dbReference type="SMART" id="SM00369">
    <property type="entry name" value="LRR_TYP"/>
    <property type="match status" value="2"/>
</dbReference>
<dbReference type="Pfam" id="PF13855">
    <property type="entry name" value="LRR_8"/>
    <property type="match status" value="1"/>
</dbReference>
<dbReference type="SMART" id="SM00364">
    <property type="entry name" value="LRR_BAC"/>
    <property type="match status" value="3"/>
</dbReference>
<sequence length="343" mass="38800">MHANVLMVFCLIRACSAKTFDLSNSGITYFPNSVSWVVSYMKLDHNLIRHVDYIKPYPYLAIFNLHDNLLTQFPNFTNITDTLTEIYLGKNWIRYIPSQLMDILTNLTILEMSNNQLTIIPDVPGPAHTLYRLDLASNDFSDFPALSRLGRRLEDMNLANNSITEVRLGHLEQLPSLKSLDLSLNKLSSFPNLCLYAGNSVDVSLSSNPLICDRKMAYVKLAENQGILNRTDELTCVQPPHLQNTAWTDIAVSDLYDHFSDNRIELLSCHITDIANMRCTLLTVITELQTPSMVRCAMMCLSQPNCLVYAFLADTSTCTLIGADHNSDEVDGLEHLNRMFMFC</sequence>
<keyword evidence="6" id="KW-1185">Reference proteome</keyword>
<dbReference type="Gene3D" id="3.80.10.10">
    <property type="entry name" value="Ribonuclease Inhibitor"/>
    <property type="match status" value="2"/>
</dbReference>